<sequence length="50" mass="5319">MMGVVNWFAILMSSAVLLVALLPFRPRWVLALAGCGALLSPFAAMSQLLA</sequence>
<keyword evidence="1" id="KW-1133">Transmembrane helix</keyword>
<comment type="caution">
    <text evidence="2">The sequence shown here is derived from an EMBL/GenBank/DDBJ whole genome shotgun (WGS) entry which is preliminary data.</text>
</comment>
<dbReference type="Pfam" id="PF11804">
    <property type="entry name" value="DUF3325"/>
    <property type="match status" value="1"/>
</dbReference>
<name>A0A0Q0C232_PSESX</name>
<dbReference type="Proteomes" id="UP000050384">
    <property type="component" value="Unassembled WGS sequence"/>
</dbReference>
<dbReference type="InterPro" id="IPR021762">
    <property type="entry name" value="DUF3325"/>
</dbReference>
<dbReference type="EMBL" id="LJRI01000895">
    <property type="protein sequence ID" value="KPY85334.1"/>
    <property type="molecule type" value="Genomic_DNA"/>
</dbReference>
<evidence type="ECO:0000313" key="3">
    <source>
        <dbReference type="Proteomes" id="UP000050384"/>
    </source>
</evidence>
<feature type="transmembrane region" description="Helical" evidence="1">
    <location>
        <begin position="29"/>
        <end position="49"/>
    </location>
</feature>
<dbReference type="AlphaFoldDB" id="A0A0Q0C232"/>
<keyword evidence="1" id="KW-0812">Transmembrane</keyword>
<protein>
    <submittedName>
        <fullName evidence="2">Formamidase</fullName>
    </submittedName>
</protein>
<evidence type="ECO:0000313" key="2">
    <source>
        <dbReference type="EMBL" id="KPY85334.1"/>
    </source>
</evidence>
<organism evidence="2 3">
    <name type="scientific">Pseudomonas syringae pv. spinaceae</name>
    <dbReference type="NCBI Taxonomy" id="264459"/>
    <lineage>
        <taxon>Bacteria</taxon>
        <taxon>Pseudomonadati</taxon>
        <taxon>Pseudomonadota</taxon>
        <taxon>Gammaproteobacteria</taxon>
        <taxon>Pseudomonadales</taxon>
        <taxon>Pseudomonadaceae</taxon>
        <taxon>Pseudomonas</taxon>
        <taxon>Pseudomonas syringae</taxon>
    </lineage>
</organism>
<dbReference type="PATRIC" id="fig|264459.3.peg.4055"/>
<gene>
    <name evidence="2" type="ORF">ALO94_200634</name>
</gene>
<evidence type="ECO:0000256" key="1">
    <source>
        <dbReference type="SAM" id="Phobius"/>
    </source>
</evidence>
<proteinExistence type="predicted"/>
<reference evidence="2 3" key="1">
    <citation type="submission" date="2015-09" db="EMBL/GenBank/DDBJ databases">
        <title>Genome announcement of multiple Pseudomonas syringae strains.</title>
        <authorList>
            <person name="Thakur S."/>
            <person name="Wang P.W."/>
            <person name="Gong Y."/>
            <person name="Weir B.S."/>
            <person name="Guttman D.S."/>
        </authorList>
    </citation>
    <scope>NUCLEOTIDE SEQUENCE [LARGE SCALE GENOMIC DNA]</scope>
    <source>
        <strain evidence="2 3">ICMP16929</strain>
    </source>
</reference>
<feature type="transmembrane region" description="Helical" evidence="1">
    <location>
        <begin position="6"/>
        <end position="22"/>
    </location>
</feature>
<accession>A0A0Q0C232</accession>
<keyword evidence="1" id="KW-0472">Membrane</keyword>